<dbReference type="AlphaFoldDB" id="A0A7W9SLN7"/>
<dbReference type="RefSeq" id="WP_221289781.1">
    <property type="nucleotide sequence ID" value="NZ_JACHGW010000001.1"/>
</dbReference>
<evidence type="ECO:0000313" key="2">
    <source>
        <dbReference type="Proteomes" id="UP000520814"/>
    </source>
</evidence>
<name>A0A7W9SLN7_ARMRO</name>
<evidence type="ECO:0000313" key="1">
    <source>
        <dbReference type="EMBL" id="MBB6048926.1"/>
    </source>
</evidence>
<proteinExistence type="predicted"/>
<gene>
    <name evidence="1" type="ORF">HNQ39_000688</name>
</gene>
<reference evidence="1 2" key="1">
    <citation type="submission" date="2020-08" db="EMBL/GenBank/DDBJ databases">
        <title>Genomic Encyclopedia of Type Strains, Phase IV (KMG-IV): sequencing the most valuable type-strain genomes for metagenomic binning, comparative biology and taxonomic classification.</title>
        <authorList>
            <person name="Goeker M."/>
        </authorList>
    </citation>
    <scope>NUCLEOTIDE SEQUENCE [LARGE SCALE GENOMIC DNA]</scope>
    <source>
        <strain evidence="1 2">DSM 23562</strain>
    </source>
</reference>
<dbReference type="Proteomes" id="UP000520814">
    <property type="component" value="Unassembled WGS sequence"/>
</dbReference>
<dbReference type="EMBL" id="JACHGW010000001">
    <property type="protein sequence ID" value="MBB6048926.1"/>
    <property type="molecule type" value="Genomic_DNA"/>
</dbReference>
<dbReference type="SUPFAM" id="SSF52833">
    <property type="entry name" value="Thioredoxin-like"/>
    <property type="match status" value="1"/>
</dbReference>
<dbReference type="InterPro" id="IPR036249">
    <property type="entry name" value="Thioredoxin-like_sf"/>
</dbReference>
<organism evidence="1 2">
    <name type="scientific">Armatimonas rosea</name>
    <dbReference type="NCBI Taxonomy" id="685828"/>
    <lineage>
        <taxon>Bacteria</taxon>
        <taxon>Bacillati</taxon>
        <taxon>Armatimonadota</taxon>
        <taxon>Armatimonadia</taxon>
        <taxon>Armatimonadales</taxon>
        <taxon>Armatimonadaceae</taxon>
        <taxon>Armatimonas</taxon>
    </lineage>
</organism>
<comment type="caution">
    <text evidence="1">The sequence shown here is derived from an EMBL/GenBank/DDBJ whole genome shotgun (WGS) entry which is preliminary data.</text>
</comment>
<dbReference type="Gene3D" id="3.40.30.10">
    <property type="entry name" value="Glutaredoxin"/>
    <property type="match status" value="1"/>
</dbReference>
<accession>A0A7W9SLN7</accession>
<sequence>MPKIAWMRSYEAAVKSARASKKLLLVDFYTDW</sequence>
<protein>
    <recommendedName>
        <fullName evidence="3">Thioredoxin</fullName>
    </recommendedName>
</protein>
<evidence type="ECO:0008006" key="3">
    <source>
        <dbReference type="Google" id="ProtNLM"/>
    </source>
</evidence>
<keyword evidence="2" id="KW-1185">Reference proteome</keyword>